<evidence type="ECO:0000256" key="3">
    <source>
        <dbReference type="ARBA" id="ARBA00022737"/>
    </source>
</evidence>
<dbReference type="AlphaFoldDB" id="A0A8C4N558"/>
<comment type="caution">
    <text evidence="6">Lacks conserved residue(s) required for the propagation of feature annotation.</text>
</comment>
<dbReference type="InterPro" id="IPR036116">
    <property type="entry name" value="FN3_sf"/>
</dbReference>
<evidence type="ECO:0000256" key="2">
    <source>
        <dbReference type="ARBA" id="ARBA00022729"/>
    </source>
</evidence>
<dbReference type="GO" id="GO:0005509">
    <property type="term" value="F:calcium ion binding"/>
    <property type="evidence" value="ECO:0007669"/>
    <property type="project" value="InterPro"/>
</dbReference>
<keyword evidence="3" id="KW-0677">Repeat</keyword>
<evidence type="ECO:0000256" key="6">
    <source>
        <dbReference type="PROSITE-ProRule" id="PRU00076"/>
    </source>
</evidence>
<sequence>MSSPCQHGGTCTRKSGDFKCTCTEGYIGKFCENEVTQVLNLWCSEARCRDVHVTWNLNHASDLLRGINVHYGILGDNETIMDGLPSGMSDIRLTDLLPFRQYMISVIPTAYSGTTQGASCLVSTTCFSECSRIASNLFTNDTTRNSTTVHWSPTQKTPEQFKIVFHTLPYDPDHAWSEPASKNANQLTITGKAVHSDITSV</sequence>
<keyword evidence="5" id="KW-0325">Glycoprotein</keyword>
<dbReference type="SMART" id="SM00179">
    <property type="entry name" value="EGF_CA"/>
    <property type="match status" value="1"/>
</dbReference>
<reference evidence="8" key="1">
    <citation type="submission" date="2025-08" db="UniProtKB">
        <authorList>
            <consortium name="Ensembl"/>
        </authorList>
    </citation>
    <scope>IDENTIFICATION</scope>
</reference>
<feature type="domain" description="EGF-like" evidence="7">
    <location>
        <begin position="1"/>
        <end position="32"/>
    </location>
</feature>
<evidence type="ECO:0000256" key="5">
    <source>
        <dbReference type="ARBA" id="ARBA00023180"/>
    </source>
</evidence>
<dbReference type="Gene3D" id="2.10.25.10">
    <property type="entry name" value="Laminin"/>
    <property type="match status" value="1"/>
</dbReference>
<keyword evidence="2" id="KW-0732">Signal</keyword>
<dbReference type="PROSITE" id="PS00022">
    <property type="entry name" value="EGF_1"/>
    <property type="match status" value="1"/>
</dbReference>
<dbReference type="SUPFAM" id="SSF57196">
    <property type="entry name" value="EGF/Laminin"/>
    <property type="match status" value="1"/>
</dbReference>
<evidence type="ECO:0000259" key="7">
    <source>
        <dbReference type="PROSITE" id="PS50026"/>
    </source>
</evidence>
<dbReference type="InterPro" id="IPR000742">
    <property type="entry name" value="EGF"/>
</dbReference>
<dbReference type="Proteomes" id="UP000694388">
    <property type="component" value="Unplaced"/>
</dbReference>
<dbReference type="PROSITE" id="PS50026">
    <property type="entry name" value="EGF_3"/>
    <property type="match status" value="1"/>
</dbReference>
<dbReference type="FunFam" id="2.10.25.10:FF:000321">
    <property type="entry name" value="Protein delta homolog 1"/>
    <property type="match status" value="1"/>
</dbReference>
<keyword evidence="4 6" id="KW-1015">Disulfide bond</keyword>
<organism evidence="8 9">
    <name type="scientific">Eptatretus burgeri</name>
    <name type="common">Inshore hagfish</name>
    <dbReference type="NCBI Taxonomy" id="7764"/>
    <lineage>
        <taxon>Eukaryota</taxon>
        <taxon>Metazoa</taxon>
        <taxon>Chordata</taxon>
        <taxon>Craniata</taxon>
        <taxon>Vertebrata</taxon>
        <taxon>Cyclostomata</taxon>
        <taxon>Myxini</taxon>
        <taxon>Myxiniformes</taxon>
        <taxon>Myxinidae</taxon>
        <taxon>Eptatretinae</taxon>
        <taxon>Eptatretus</taxon>
    </lineage>
</organism>
<keyword evidence="9" id="KW-1185">Reference proteome</keyword>
<accession>A0A8C4N558</accession>
<reference evidence="8" key="2">
    <citation type="submission" date="2025-09" db="UniProtKB">
        <authorList>
            <consortium name="Ensembl"/>
        </authorList>
    </citation>
    <scope>IDENTIFICATION</scope>
</reference>
<dbReference type="SUPFAM" id="SSF49265">
    <property type="entry name" value="Fibronectin type III"/>
    <property type="match status" value="1"/>
</dbReference>
<dbReference type="Gene3D" id="2.60.40.10">
    <property type="entry name" value="Immunoglobulins"/>
    <property type="match status" value="1"/>
</dbReference>
<dbReference type="Pfam" id="PF00008">
    <property type="entry name" value="EGF"/>
    <property type="match status" value="1"/>
</dbReference>
<evidence type="ECO:0000256" key="4">
    <source>
        <dbReference type="ARBA" id="ARBA00023157"/>
    </source>
</evidence>
<dbReference type="CDD" id="cd00054">
    <property type="entry name" value="EGF_CA"/>
    <property type="match status" value="1"/>
</dbReference>
<name>A0A8C4N558_EPTBU</name>
<proteinExistence type="predicted"/>
<evidence type="ECO:0000256" key="1">
    <source>
        <dbReference type="ARBA" id="ARBA00022536"/>
    </source>
</evidence>
<dbReference type="Ensembl" id="ENSEBUT00000001886.1">
    <property type="protein sequence ID" value="ENSEBUP00000001557.1"/>
    <property type="gene ID" value="ENSEBUG00000001330.1"/>
</dbReference>
<feature type="disulfide bond" evidence="6">
    <location>
        <begin position="22"/>
        <end position="31"/>
    </location>
</feature>
<dbReference type="PROSITE" id="PS01186">
    <property type="entry name" value="EGF_2"/>
    <property type="match status" value="1"/>
</dbReference>
<evidence type="ECO:0000313" key="9">
    <source>
        <dbReference type="Proteomes" id="UP000694388"/>
    </source>
</evidence>
<dbReference type="InterPro" id="IPR001881">
    <property type="entry name" value="EGF-like_Ca-bd_dom"/>
</dbReference>
<evidence type="ECO:0000313" key="8">
    <source>
        <dbReference type="Ensembl" id="ENSEBUP00000001557.1"/>
    </source>
</evidence>
<protein>
    <recommendedName>
        <fullName evidence="7">EGF-like domain-containing protein</fullName>
    </recommendedName>
</protein>
<keyword evidence="1 6" id="KW-0245">EGF-like domain</keyword>
<dbReference type="InterPro" id="IPR013783">
    <property type="entry name" value="Ig-like_fold"/>
</dbReference>